<name>A0AAV7XL59_9NEOP</name>
<feature type="compositionally biased region" description="Polar residues" evidence="1">
    <location>
        <begin position="42"/>
        <end position="53"/>
    </location>
</feature>
<organism evidence="2 3">
    <name type="scientific">Megalurothrips usitatus</name>
    <name type="common">bean blossom thrips</name>
    <dbReference type="NCBI Taxonomy" id="439358"/>
    <lineage>
        <taxon>Eukaryota</taxon>
        <taxon>Metazoa</taxon>
        <taxon>Ecdysozoa</taxon>
        <taxon>Arthropoda</taxon>
        <taxon>Hexapoda</taxon>
        <taxon>Insecta</taxon>
        <taxon>Pterygota</taxon>
        <taxon>Neoptera</taxon>
        <taxon>Paraneoptera</taxon>
        <taxon>Thysanoptera</taxon>
        <taxon>Terebrantia</taxon>
        <taxon>Thripoidea</taxon>
        <taxon>Thripidae</taxon>
        <taxon>Megalurothrips</taxon>
    </lineage>
</organism>
<gene>
    <name evidence="2" type="ORF">ONE63_010851</name>
</gene>
<accession>A0AAV7XL59</accession>
<feature type="compositionally biased region" description="Polar residues" evidence="1">
    <location>
        <begin position="20"/>
        <end position="35"/>
    </location>
</feature>
<evidence type="ECO:0000313" key="3">
    <source>
        <dbReference type="Proteomes" id="UP001075354"/>
    </source>
</evidence>
<keyword evidence="3" id="KW-1185">Reference proteome</keyword>
<reference evidence="2" key="1">
    <citation type="submission" date="2022-12" db="EMBL/GenBank/DDBJ databases">
        <title>Chromosome-level genome assembly of the bean flower thrips Megalurothrips usitatus.</title>
        <authorList>
            <person name="Ma L."/>
            <person name="Liu Q."/>
            <person name="Li H."/>
            <person name="Cai W."/>
        </authorList>
    </citation>
    <scope>NUCLEOTIDE SEQUENCE</scope>
    <source>
        <strain evidence="2">Cailab_2022a</strain>
    </source>
</reference>
<evidence type="ECO:0000256" key="1">
    <source>
        <dbReference type="SAM" id="MobiDB-lite"/>
    </source>
</evidence>
<evidence type="ECO:0000313" key="2">
    <source>
        <dbReference type="EMBL" id="KAJ1524349.1"/>
    </source>
</evidence>
<comment type="caution">
    <text evidence="2">The sequence shown here is derived from an EMBL/GenBank/DDBJ whole genome shotgun (WGS) entry which is preliminary data.</text>
</comment>
<dbReference type="Proteomes" id="UP001075354">
    <property type="component" value="Chromosome 9"/>
</dbReference>
<protein>
    <submittedName>
        <fullName evidence="2">Uncharacterized protein</fullName>
    </submittedName>
</protein>
<sequence>MGRTGNRFPSGEQRPHGTRATPNPVGSTPGRTGTGQHRRSAGTATRSLISPSSAPVLAGPRRPGRRRRGPRPPPPLASPRLRAAVVGWYWPRPSRHPYDLFAYRQVYLHGDCTGTARGLHRDCPGTAQGLHRDCTGTAQGLHRACTGTAQGLHRDCTGTAQGLHGSAAGEKRWLPAAEPSRDVTRLQQIEIGHRRRPRGYTSVTSWCARRCAVVSPSRVSPPARAAAVVVPAV</sequence>
<feature type="region of interest" description="Disordered" evidence="1">
    <location>
        <begin position="1"/>
        <end position="79"/>
    </location>
</feature>
<proteinExistence type="predicted"/>
<dbReference type="EMBL" id="JAPTSV010000009">
    <property type="protein sequence ID" value="KAJ1524349.1"/>
    <property type="molecule type" value="Genomic_DNA"/>
</dbReference>
<dbReference type="AlphaFoldDB" id="A0AAV7XL59"/>